<sequence>MKQEKDDDTQHLEAFEWPYEPLGVLDASAAVAWTSTDVTPPATRLKTNGGEKSDGDHQPADR</sequence>
<organism evidence="2 3">
    <name type="scientific">Trichinella britovi</name>
    <name type="common">Parasitic roundworm</name>
    <dbReference type="NCBI Taxonomy" id="45882"/>
    <lineage>
        <taxon>Eukaryota</taxon>
        <taxon>Metazoa</taxon>
        <taxon>Ecdysozoa</taxon>
        <taxon>Nematoda</taxon>
        <taxon>Enoplea</taxon>
        <taxon>Dorylaimia</taxon>
        <taxon>Trichinellida</taxon>
        <taxon>Trichinellidae</taxon>
        <taxon>Trichinella</taxon>
    </lineage>
</organism>
<feature type="region of interest" description="Disordered" evidence="1">
    <location>
        <begin position="37"/>
        <end position="62"/>
    </location>
</feature>
<protein>
    <submittedName>
        <fullName evidence="2">Uncharacterized protein</fullName>
    </submittedName>
</protein>
<gene>
    <name evidence="2" type="ORF">T03_6831</name>
</gene>
<reference evidence="2 3" key="1">
    <citation type="submission" date="2015-01" db="EMBL/GenBank/DDBJ databases">
        <title>Evolution of Trichinella species and genotypes.</title>
        <authorList>
            <person name="Korhonen P.K."/>
            <person name="Edoardo P."/>
            <person name="Giuseppe L.R."/>
            <person name="Gasser R.B."/>
        </authorList>
    </citation>
    <scope>NUCLEOTIDE SEQUENCE [LARGE SCALE GENOMIC DNA]</scope>
    <source>
        <strain evidence="2">ISS120</strain>
    </source>
</reference>
<accession>A0A0V0Z0H2</accession>
<proteinExistence type="predicted"/>
<dbReference type="Proteomes" id="UP000054653">
    <property type="component" value="Unassembled WGS sequence"/>
</dbReference>
<evidence type="ECO:0000256" key="1">
    <source>
        <dbReference type="SAM" id="MobiDB-lite"/>
    </source>
</evidence>
<dbReference type="EMBL" id="JYDI01004644">
    <property type="protein sequence ID" value="KRY06066.1"/>
    <property type="molecule type" value="Genomic_DNA"/>
</dbReference>
<name>A0A0V0Z0H2_TRIBR</name>
<feature type="compositionally biased region" description="Basic and acidic residues" evidence="1">
    <location>
        <begin position="49"/>
        <end position="62"/>
    </location>
</feature>
<evidence type="ECO:0000313" key="2">
    <source>
        <dbReference type="EMBL" id="KRY06066.1"/>
    </source>
</evidence>
<keyword evidence="3" id="KW-1185">Reference proteome</keyword>
<dbReference type="AlphaFoldDB" id="A0A0V0Z0H2"/>
<evidence type="ECO:0000313" key="3">
    <source>
        <dbReference type="Proteomes" id="UP000054653"/>
    </source>
</evidence>
<comment type="caution">
    <text evidence="2">The sequence shown here is derived from an EMBL/GenBank/DDBJ whole genome shotgun (WGS) entry which is preliminary data.</text>
</comment>